<evidence type="ECO:0000259" key="2">
    <source>
        <dbReference type="Pfam" id="PF00931"/>
    </source>
</evidence>
<sequence>MIGDRKAPRTATVTGSGDARADRGGVANSGIIIGDVRTEFHEHHHHAPRVVTWPVQVGMPPASASAFQPRREVRDRLVNGGPSETRPAWVLAGGGGVGKSQLAAWLARRALDERTADLVAWVTASSPEQIVTTYARAAARVGAPGADGDDPAADAAVFCEWLHTTDRSWLIVLDDVDDPGHLAGWWPPRRPRGAIVATTRRHDAALTGSGRQRIEIGVFSPDESEAYLTERLTEAGCADLLDEGAPGLAAALGHLPLALSHAAAYMIDQAIGCAEYLGLYTRAARVAEVMPVDSDADGYGRPVAVTLLLALDAADAAEPAGLARPVLALAAALDPDGHPDQLWRTAAVAGYLSGCAGRPVTGDEARRAVRALHRYGLLTHTPADGPRAVRIHALTARAAREAGLVDPATVVQAAAAALLEVWPDADHTTTDLVDALRTNATALAGDLLWAPGGRALLYRAGASLLESRLHAAAVTYWQRMVDDATRLLGDEHPDTVTAHAKLGSSLWQAGRTAETIAVLERVVADRVRLFGDEHPDTISARVDLAGGYRQAGRTADALVIDEKVVDDATRLLGEEHPDTVSARASLGSSLWQVGRTGEAVAVLERVVADRVRLFGDEHPDTLRARIGLAACYRQAGRTADAVALDEKAVGDAARLLGDEHPDTMIARAGLASSYWEAGRRAEAVGILERLVADRVRLFGDEHPDTISARVGLAACYRESGRTADAIAVLEKVVNEEALDDRHPTVVAAVDLLRQWRAEG</sequence>
<dbReference type="InterPro" id="IPR002182">
    <property type="entry name" value="NB-ARC"/>
</dbReference>
<evidence type="ECO:0000313" key="4">
    <source>
        <dbReference type="Proteomes" id="UP000546162"/>
    </source>
</evidence>
<dbReference type="GO" id="GO:0043531">
    <property type="term" value="F:ADP binding"/>
    <property type="evidence" value="ECO:0007669"/>
    <property type="project" value="InterPro"/>
</dbReference>
<evidence type="ECO:0000313" key="3">
    <source>
        <dbReference type="EMBL" id="MBB4743042.1"/>
    </source>
</evidence>
<protein>
    <submittedName>
        <fullName evidence="3">Tetratricopeptide (TPR) repeat protein</fullName>
    </submittedName>
</protein>
<feature type="region of interest" description="Disordered" evidence="1">
    <location>
        <begin position="1"/>
        <end position="24"/>
    </location>
</feature>
<comment type="caution">
    <text evidence="3">The sequence shown here is derived from an EMBL/GenBank/DDBJ whole genome shotgun (WGS) entry which is preliminary data.</text>
</comment>
<dbReference type="Pfam" id="PF00931">
    <property type="entry name" value="NB-ARC"/>
    <property type="match status" value="1"/>
</dbReference>
<dbReference type="Gene3D" id="3.40.50.300">
    <property type="entry name" value="P-loop containing nucleotide triphosphate hydrolases"/>
    <property type="match status" value="1"/>
</dbReference>
<dbReference type="PANTHER" id="PTHR46082:SF6">
    <property type="entry name" value="AAA+ ATPASE DOMAIN-CONTAINING PROTEIN-RELATED"/>
    <property type="match status" value="1"/>
</dbReference>
<proteinExistence type="predicted"/>
<dbReference type="SUPFAM" id="SSF52540">
    <property type="entry name" value="P-loop containing nucleoside triphosphate hydrolases"/>
    <property type="match status" value="1"/>
</dbReference>
<dbReference type="PANTHER" id="PTHR46082">
    <property type="entry name" value="ATP/GTP-BINDING PROTEIN-RELATED"/>
    <property type="match status" value="1"/>
</dbReference>
<dbReference type="Proteomes" id="UP000546162">
    <property type="component" value="Unassembled WGS sequence"/>
</dbReference>
<dbReference type="Pfam" id="PF13424">
    <property type="entry name" value="TPR_12"/>
    <property type="match status" value="3"/>
</dbReference>
<dbReference type="InterPro" id="IPR027417">
    <property type="entry name" value="P-loop_NTPase"/>
</dbReference>
<keyword evidence="4" id="KW-1185">Reference proteome</keyword>
<reference evidence="3 4" key="1">
    <citation type="submission" date="2020-08" db="EMBL/GenBank/DDBJ databases">
        <title>Sequencing the genomes of 1000 actinobacteria strains.</title>
        <authorList>
            <person name="Klenk H.-P."/>
        </authorList>
    </citation>
    <scope>NUCLEOTIDE SEQUENCE [LARGE SCALE GENOMIC DNA]</scope>
    <source>
        <strain evidence="3 4">DSM 45809</strain>
    </source>
</reference>
<evidence type="ECO:0000256" key="1">
    <source>
        <dbReference type="SAM" id="MobiDB-lite"/>
    </source>
</evidence>
<dbReference type="Gene3D" id="1.25.40.10">
    <property type="entry name" value="Tetratricopeptide repeat domain"/>
    <property type="match status" value="2"/>
</dbReference>
<organism evidence="3 4">
    <name type="scientific">Actinoplanes octamycinicus</name>
    <dbReference type="NCBI Taxonomy" id="135948"/>
    <lineage>
        <taxon>Bacteria</taxon>
        <taxon>Bacillati</taxon>
        <taxon>Actinomycetota</taxon>
        <taxon>Actinomycetes</taxon>
        <taxon>Micromonosporales</taxon>
        <taxon>Micromonosporaceae</taxon>
        <taxon>Actinoplanes</taxon>
    </lineage>
</organism>
<gene>
    <name evidence="3" type="ORF">BJY16_006501</name>
</gene>
<dbReference type="AlphaFoldDB" id="A0A7W7MAI8"/>
<accession>A0A7W7MAI8</accession>
<dbReference type="NCBIfam" id="NF040586">
    <property type="entry name" value="FxSxx_TPR"/>
    <property type="match status" value="1"/>
</dbReference>
<dbReference type="InterPro" id="IPR053137">
    <property type="entry name" value="NLR-like"/>
</dbReference>
<dbReference type="RefSeq" id="WP_203758996.1">
    <property type="nucleotide sequence ID" value="NZ_BAABFG010000005.1"/>
</dbReference>
<dbReference type="InterPro" id="IPR011990">
    <property type="entry name" value="TPR-like_helical_dom_sf"/>
</dbReference>
<name>A0A7W7MAI8_9ACTN</name>
<feature type="domain" description="NB-ARC" evidence="2">
    <location>
        <begin position="72"/>
        <end position="224"/>
    </location>
</feature>
<dbReference type="SUPFAM" id="SSF48452">
    <property type="entry name" value="TPR-like"/>
    <property type="match status" value="3"/>
</dbReference>
<dbReference type="EMBL" id="JACHNB010000001">
    <property type="protein sequence ID" value="MBB4743042.1"/>
    <property type="molecule type" value="Genomic_DNA"/>
</dbReference>